<evidence type="ECO:0000256" key="1">
    <source>
        <dbReference type="ARBA" id="ARBA00004651"/>
    </source>
</evidence>
<keyword evidence="3" id="KW-0812">Transmembrane</keyword>
<proteinExistence type="predicted"/>
<dbReference type="EMBL" id="JARKHS020025562">
    <property type="protein sequence ID" value="KAK8767332.1"/>
    <property type="molecule type" value="Genomic_DNA"/>
</dbReference>
<dbReference type="GO" id="GO:0005886">
    <property type="term" value="C:plasma membrane"/>
    <property type="evidence" value="ECO:0007669"/>
    <property type="project" value="UniProtKB-SubCell"/>
</dbReference>
<evidence type="ECO:0008006" key="10">
    <source>
        <dbReference type="Google" id="ProtNLM"/>
    </source>
</evidence>
<comment type="caution">
    <text evidence="8">The sequence shown here is derived from an EMBL/GenBank/DDBJ whole genome shotgun (WGS) entry which is preliminary data.</text>
</comment>
<dbReference type="SUPFAM" id="SSF53850">
    <property type="entry name" value="Periplasmic binding protein-like II"/>
    <property type="match status" value="1"/>
</dbReference>
<evidence type="ECO:0000256" key="2">
    <source>
        <dbReference type="ARBA" id="ARBA00022475"/>
    </source>
</evidence>
<sequence>MLARRSLLVLDSFRGHLTGRVKERLRGIRADMAVIPSGLTGMLQPLDLPFIRQGEMDGLEMIRRYLNITHLRFVTAASPFTPHDEFPKNGTFTGLLVRGKADISFIHTVITAPRAFAVDFVFPVRYEKFAYMFPSPRVYTSRFATLRIFSLPRNASVRSFLATLHFLCFMVSYSFTGGYISYLNLRGYEPVPDTTDKLFDMLKRGHIEPCLGRNTFINVSLAHPSSNMVMRLHDAVADWSPFILRTVDECAVRTIERRAVTFSSVLNLERHVYSHEGQIQISSEYIQDYMPLGYVIRRASPYKEVLYSMQVFPHTIDSHVLAPGSFSSAQRNYSFA</sequence>
<keyword evidence="7" id="KW-0325">Glycoprotein</keyword>
<keyword evidence="4" id="KW-1133">Transmembrane helix</keyword>
<name>A0AAQ4DXZ2_AMBAM</name>
<keyword evidence="6" id="KW-0675">Receptor</keyword>
<dbReference type="PANTHER" id="PTHR42643:SF24">
    <property type="entry name" value="IONOTROPIC RECEPTOR 60A"/>
    <property type="match status" value="1"/>
</dbReference>
<evidence type="ECO:0000256" key="7">
    <source>
        <dbReference type="ARBA" id="ARBA00023180"/>
    </source>
</evidence>
<dbReference type="AlphaFoldDB" id="A0AAQ4DXZ2"/>
<comment type="subcellular location">
    <subcellularLocation>
        <location evidence="1">Cell membrane</location>
        <topology evidence="1">Multi-pass membrane protein</topology>
    </subcellularLocation>
</comment>
<gene>
    <name evidence="8" type="ORF">V5799_005886</name>
</gene>
<evidence type="ECO:0000256" key="6">
    <source>
        <dbReference type="ARBA" id="ARBA00023170"/>
    </source>
</evidence>
<keyword evidence="2" id="KW-1003">Cell membrane</keyword>
<dbReference type="PANTHER" id="PTHR42643">
    <property type="entry name" value="IONOTROPIC RECEPTOR 20A-RELATED"/>
    <property type="match status" value="1"/>
</dbReference>
<evidence type="ECO:0000256" key="4">
    <source>
        <dbReference type="ARBA" id="ARBA00022989"/>
    </source>
</evidence>
<protein>
    <recommendedName>
        <fullName evidence="10">DDE-1 domain-containing protein</fullName>
    </recommendedName>
</protein>
<evidence type="ECO:0000256" key="3">
    <source>
        <dbReference type="ARBA" id="ARBA00022692"/>
    </source>
</evidence>
<evidence type="ECO:0000313" key="9">
    <source>
        <dbReference type="Proteomes" id="UP001321473"/>
    </source>
</evidence>
<evidence type="ECO:0000256" key="5">
    <source>
        <dbReference type="ARBA" id="ARBA00023136"/>
    </source>
</evidence>
<keyword evidence="9" id="KW-1185">Reference proteome</keyword>
<keyword evidence="5" id="KW-0472">Membrane</keyword>
<evidence type="ECO:0000313" key="8">
    <source>
        <dbReference type="EMBL" id="KAK8767332.1"/>
    </source>
</evidence>
<dbReference type="Proteomes" id="UP001321473">
    <property type="component" value="Unassembled WGS sequence"/>
</dbReference>
<dbReference type="InterPro" id="IPR052192">
    <property type="entry name" value="Insect_Ionotropic_Sensory_Rcpt"/>
</dbReference>
<dbReference type="Gene3D" id="3.40.190.10">
    <property type="entry name" value="Periplasmic binding protein-like II"/>
    <property type="match status" value="1"/>
</dbReference>
<organism evidence="8 9">
    <name type="scientific">Amblyomma americanum</name>
    <name type="common">Lone star tick</name>
    <dbReference type="NCBI Taxonomy" id="6943"/>
    <lineage>
        <taxon>Eukaryota</taxon>
        <taxon>Metazoa</taxon>
        <taxon>Ecdysozoa</taxon>
        <taxon>Arthropoda</taxon>
        <taxon>Chelicerata</taxon>
        <taxon>Arachnida</taxon>
        <taxon>Acari</taxon>
        <taxon>Parasitiformes</taxon>
        <taxon>Ixodida</taxon>
        <taxon>Ixodoidea</taxon>
        <taxon>Ixodidae</taxon>
        <taxon>Amblyomminae</taxon>
        <taxon>Amblyomma</taxon>
    </lineage>
</organism>
<reference evidence="8 9" key="1">
    <citation type="journal article" date="2023" name="Arcadia Sci">
        <title>De novo assembly of a long-read Amblyomma americanum tick genome.</title>
        <authorList>
            <person name="Chou S."/>
            <person name="Poskanzer K.E."/>
            <person name="Rollins M."/>
            <person name="Thuy-Boun P.S."/>
        </authorList>
    </citation>
    <scope>NUCLEOTIDE SEQUENCE [LARGE SCALE GENOMIC DNA]</scope>
    <source>
        <strain evidence="8">F_SG_1</strain>
        <tissue evidence="8">Salivary glands</tissue>
    </source>
</reference>
<accession>A0AAQ4DXZ2</accession>